<name>A0A4U8Q1Q6_9FIRM</name>
<keyword evidence="4" id="KW-0645">Protease</keyword>
<dbReference type="NCBIfam" id="TIGR01883">
    <property type="entry name" value="PepT-like"/>
    <property type="match status" value="1"/>
</dbReference>
<sequence length="370" mass="40223">MDRERMIQEFCRLVSIDSPSFGEREMADYLIGVFAENQIILEEDKAGSCYGGNSGNLYGYWKGTCEGAPILFSMHMDTVEPAKGKKAIVQEDGKITSGGTTVLGADDLAAIAEVIEAVRSITEQNIPHRDVEFLISIAEEQHLRGSQVFDFSRIRAKESYVLDKTGQIGTAAVAAPSLATFEAVVQGKAAHAGFAPEDGVHAILIASKAISRIPMGHVGTEMTVNIGSIQSEFATNIVPPVCKVKGEVRSFSHEAVLNQLVDIRNIFEEEAGKLGGVVEYQEEILFQAYVTPEDAAVVRRYENVCHTLKIEPVLERTFGGSDQNHLCANGIRGMVLASAMQQAHSSSEYTTVNDMEKVTKIVMGLMQTSD</sequence>
<organism evidence="4 5">
    <name type="scientific">Robinsoniella peoriensis</name>
    <dbReference type="NCBI Taxonomy" id="180332"/>
    <lineage>
        <taxon>Bacteria</taxon>
        <taxon>Bacillati</taxon>
        <taxon>Bacillota</taxon>
        <taxon>Clostridia</taxon>
        <taxon>Lachnospirales</taxon>
        <taxon>Lachnospiraceae</taxon>
        <taxon>Robinsoniella</taxon>
    </lineage>
</organism>
<keyword evidence="5" id="KW-1185">Reference proteome</keyword>
<dbReference type="Gene3D" id="3.40.630.10">
    <property type="entry name" value="Zn peptidases"/>
    <property type="match status" value="1"/>
</dbReference>
<dbReference type="Pfam" id="PF07687">
    <property type="entry name" value="M20_dimer"/>
    <property type="match status" value="1"/>
</dbReference>
<dbReference type="AlphaFoldDB" id="A0A4U8Q1Q6"/>
<dbReference type="EMBL" id="QGQD01000101">
    <property type="protein sequence ID" value="TLC98218.1"/>
    <property type="molecule type" value="Genomic_DNA"/>
</dbReference>
<protein>
    <submittedName>
        <fullName evidence="4">Peptidase T</fullName>
        <ecNumber evidence="4">3.4.11.4</ecNumber>
    </submittedName>
</protein>
<dbReference type="Pfam" id="PF01546">
    <property type="entry name" value="Peptidase_M20"/>
    <property type="match status" value="1"/>
</dbReference>
<evidence type="ECO:0000259" key="3">
    <source>
        <dbReference type="Pfam" id="PF07687"/>
    </source>
</evidence>
<dbReference type="RefSeq" id="WP_047833984.1">
    <property type="nucleotide sequence ID" value="NZ_CAUSDN010000028.1"/>
</dbReference>
<dbReference type="InterPro" id="IPR010162">
    <property type="entry name" value="PepT-like"/>
</dbReference>
<evidence type="ECO:0000256" key="1">
    <source>
        <dbReference type="ARBA" id="ARBA00001947"/>
    </source>
</evidence>
<evidence type="ECO:0000313" key="4">
    <source>
        <dbReference type="EMBL" id="TLC98218.1"/>
    </source>
</evidence>
<dbReference type="SUPFAM" id="SSF55031">
    <property type="entry name" value="Bacterial exopeptidase dimerisation domain"/>
    <property type="match status" value="1"/>
</dbReference>
<dbReference type="PANTHER" id="PTHR42994:SF2">
    <property type="entry name" value="PEPTIDASE"/>
    <property type="match status" value="1"/>
</dbReference>
<feature type="domain" description="Peptidase M20 dimerisation" evidence="3">
    <location>
        <begin position="177"/>
        <end position="272"/>
    </location>
</feature>
<keyword evidence="2" id="KW-0862">Zinc</keyword>
<gene>
    <name evidence="4" type="primary">pepT</name>
    <name evidence="4" type="ORF">DSM106044_04959</name>
</gene>
<proteinExistence type="predicted"/>
<dbReference type="Gene3D" id="3.30.70.360">
    <property type="match status" value="1"/>
</dbReference>
<dbReference type="STRING" id="180332.GCA_000797495_03732"/>
<dbReference type="InterPro" id="IPR002933">
    <property type="entry name" value="Peptidase_M20"/>
</dbReference>
<keyword evidence="4" id="KW-0378">Hydrolase</keyword>
<dbReference type="EC" id="3.4.11.4" evidence="4"/>
<comment type="cofactor">
    <cofactor evidence="1">
        <name>Zn(2+)</name>
        <dbReference type="ChEBI" id="CHEBI:29105"/>
    </cofactor>
</comment>
<dbReference type="GO" id="GO:0045148">
    <property type="term" value="F:tripeptide aminopeptidase activity"/>
    <property type="evidence" value="ECO:0007669"/>
    <property type="project" value="UniProtKB-EC"/>
</dbReference>
<dbReference type="InterPro" id="IPR036264">
    <property type="entry name" value="Bact_exopeptidase_dim_dom"/>
</dbReference>
<dbReference type="InterPro" id="IPR011650">
    <property type="entry name" value="Peptidase_M20_dimer"/>
</dbReference>
<accession>A0A4U8Q1Q6</accession>
<dbReference type="PANTHER" id="PTHR42994">
    <property type="entry name" value="PEPTIDASE T"/>
    <property type="match status" value="1"/>
</dbReference>
<evidence type="ECO:0000256" key="2">
    <source>
        <dbReference type="ARBA" id="ARBA00022833"/>
    </source>
</evidence>
<reference evidence="4 5" key="1">
    <citation type="journal article" date="2019" name="Anaerobe">
        <title>Detection of Robinsoniella peoriensis in multiple bone samples of a trauma patient.</title>
        <authorList>
            <person name="Schrottner P."/>
            <person name="Hartwich K."/>
            <person name="Bunk B."/>
            <person name="Schober I."/>
            <person name="Helbig S."/>
            <person name="Rudolph W.W."/>
            <person name="Gunzer F."/>
        </authorList>
    </citation>
    <scope>NUCLEOTIDE SEQUENCE [LARGE SCALE GENOMIC DNA]</scope>
    <source>
        <strain evidence="4 5">DSM 106044</strain>
    </source>
</reference>
<comment type="caution">
    <text evidence="4">The sequence shown here is derived from an EMBL/GenBank/DDBJ whole genome shotgun (WGS) entry which is preliminary data.</text>
</comment>
<dbReference type="Proteomes" id="UP000306509">
    <property type="component" value="Unassembled WGS sequence"/>
</dbReference>
<keyword evidence="4" id="KW-0031">Aminopeptidase</keyword>
<dbReference type="SUPFAM" id="SSF53187">
    <property type="entry name" value="Zn-dependent exopeptidases"/>
    <property type="match status" value="1"/>
</dbReference>
<evidence type="ECO:0000313" key="5">
    <source>
        <dbReference type="Proteomes" id="UP000306509"/>
    </source>
</evidence>